<dbReference type="PROSITE" id="PS51462">
    <property type="entry name" value="NUDIX"/>
    <property type="match status" value="1"/>
</dbReference>
<gene>
    <name evidence="4" type="ORF">AWW68_07605</name>
</gene>
<dbReference type="InterPro" id="IPR020084">
    <property type="entry name" value="NUDIX_hydrolase_CS"/>
</dbReference>
<keyword evidence="5" id="KW-1185">Reference proteome</keyword>
<dbReference type="PANTHER" id="PTHR43046:SF14">
    <property type="entry name" value="MUTT_NUDIX FAMILY PROTEIN"/>
    <property type="match status" value="1"/>
</dbReference>
<dbReference type="Proteomes" id="UP000075606">
    <property type="component" value="Unassembled WGS sequence"/>
</dbReference>
<comment type="cofactor">
    <cofactor evidence="1">
        <name>Mg(2+)</name>
        <dbReference type="ChEBI" id="CHEBI:18420"/>
    </cofactor>
</comment>
<sequence length="164" mass="18667">MKDKIQQEIREQFGEKLRVRVCGICIEEEKILLVHHRSLGKNGSLWAPPGGGMHFGEDAKSALKREFKEETGCNIDVEEFLFVHEYLDPPLHGVELFFKVKIVSGTLTLGSDPEMSPDSQLLTEIGFFDLTTLQKQDLMSLHYVLQNTKSLSGLINQKGYFKFH</sequence>
<evidence type="ECO:0000313" key="5">
    <source>
        <dbReference type="Proteomes" id="UP000075606"/>
    </source>
</evidence>
<dbReference type="RefSeq" id="WP_068219388.1">
    <property type="nucleotide sequence ID" value="NZ_CP139724.1"/>
</dbReference>
<comment type="caution">
    <text evidence="4">The sequence shown here is derived from an EMBL/GenBank/DDBJ whole genome shotgun (WGS) entry which is preliminary data.</text>
</comment>
<name>A0A150XAE4_9BACT</name>
<protein>
    <submittedName>
        <fullName evidence="4">NUDIX hydrolase</fullName>
    </submittedName>
</protein>
<dbReference type="Pfam" id="PF00293">
    <property type="entry name" value="NUDIX"/>
    <property type="match status" value="1"/>
</dbReference>
<dbReference type="PROSITE" id="PS00893">
    <property type="entry name" value="NUDIX_BOX"/>
    <property type="match status" value="1"/>
</dbReference>
<dbReference type="EMBL" id="LRPC01000012">
    <property type="protein sequence ID" value="KYG75691.1"/>
    <property type="molecule type" value="Genomic_DNA"/>
</dbReference>
<evidence type="ECO:0000256" key="1">
    <source>
        <dbReference type="ARBA" id="ARBA00001946"/>
    </source>
</evidence>
<feature type="domain" description="Nudix hydrolase" evidence="3">
    <location>
        <begin position="17"/>
        <end position="158"/>
    </location>
</feature>
<dbReference type="AlphaFoldDB" id="A0A150XAE4"/>
<reference evidence="4 5" key="1">
    <citation type="submission" date="2016-01" db="EMBL/GenBank/DDBJ databases">
        <title>Genome sequencing of Roseivirga spongicola UST030701-084.</title>
        <authorList>
            <person name="Selvaratnam C."/>
            <person name="Thevarajoo S."/>
            <person name="Goh K.M."/>
            <person name="Ee R."/>
            <person name="Chan K.-G."/>
            <person name="Chong C.S."/>
        </authorList>
    </citation>
    <scope>NUCLEOTIDE SEQUENCE [LARGE SCALE GENOMIC DNA]</scope>
    <source>
        <strain evidence="4 5">UST030701-084</strain>
    </source>
</reference>
<organism evidence="4 5">
    <name type="scientific">Roseivirga spongicola</name>
    <dbReference type="NCBI Taxonomy" id="333140"/>
    <lineage>
        <taxon>Bacteria</taxon>
        <taxon>Pseudomonadati</taxon>
        <taxon>Bacteroidota</taxon>
        <taxon>Cytophagia</taxon>
        <taxon>Cytophagales</taxon>
        <taxon>Roseivirgaceae</taxon>
        <taxon>Roseivirga</taxon>
    </lineage>
</organism>
<dbReference type="PANTHER" id="PTHR43046">
    <property type="entry name" value="GDP-MANNOSE MANNOSYL HYDROLASE"/>
    <property type="match status" value="1"/>
</dbReference>
<dbReference type="InterPro" id="IPR015797">
    <property type="entry name" value="NUDIX_hydrolase-like_dom_sf"/>
</dbReference>
<evidence type="ECO:0000313" key="4">
    <source>
        <dbReference type="EMBL" id="KYG75691.1"/>
    </source>
</evidence>
<dbReference type="OrthoDB" id="9810648at2"/>
<proteinExistence type="predicted"/>
<accession>A0A150XAE4</accession>
<evidence type="ECO:0000256" key="2">
    <source>
        <dbReference type="ARBA" id="ARBA00022801"/>
    </source>
</evidence>
<dbReference type="CDD" id="cd18880">
    <property type="entry name" value="NUDIX_ADPRase"/>
    <property type="match status" value="1"/>
</dbReference>
<dbReference type="Gene3D" id="3.90.79.10">
    <property type="entry name" value="Nucleoside Triphosphate Pyrophosphohydrolase"/>
    <property type="match status" value="1"/>
</dbReference>
<keyword evidence="2 4" id="KW-0378">Hydrolase</keyword>
<dbReference type="STRING" id="333140.AWW68_07605"/>
<evidence type="ECO:0000259" key="3">
    <source>
        <dbReference type="PROSITE" id="PS51462"/>
    </source>
</evidence>
<dbReference type="GO" id="GO:0016787">
    <property type="term" value="F:hydrolase activity"/>
    <property type="evidence" value="ECO:0007669"/>
    <property type="project" value="UniProtKB-KW"/>
</dbReference>
<dbReference type="InterPro" id="IPR000086">
    <property type="entry name" value="NUDIX_hydrolase_dom"/>
</dbReference>
<dbReference type="SUPFAM" id="SSF55811">
    <property type="entry name" value="Nudix"/>
    <property type="match status" value="1"/>
</dbReference>